<gene>
    <name evidence="3" type="ORF">DI551_04650</name>
</gene>
<evidence type="ECO:0000256" key="2">
    <source>
        <dbReference type="SAM" id="SignalP"/>
    </source>
</evidence>
<keyword evidence="2" id="KW-0732">Signal</keyword>
<dbReference type="Proteomes" id="UP000249417">
    <property type="component" value="Unassembled WGS sequence"/>
</dbReference>
<dbReference type="AlphaFoldDB" id="A0A2W5N7M5"/>
<evidence type="ECO:0000313" key="3">
    <source>
        <dbReference type="EMBL" id="PZQ46745.1"/>
    </source>
</evidence>
<proteinExistence type="predicted"/>
<name>A0A2W5N7M5_9BACT</name>
<dbReference type="EMBL" id="QFQB01000022">
    <property type="protein sequence ID" value="PZQ46745.1"/>
    <property type="molecule type" value="Genomic_DNA"/>
</dbReference>
<evidence type="ECO:0008006" key="5">
    <source>
        <dbReference type="Google" id="ProtNLM"/>
    </source>
</evidence>
<evidence type="ECO:0000256" key="1">
    <source>
        <dbReference type="SAM" id="MobiDB-lite"/>
    </source>
</evidence>
<feature type="region of interest" description="Disordered" evidence="1">
    <location>
        <begin position="39"/>
        <end position="60"/>
    </location>
</feature>
<comment type="caution">
    <text evidence="3">The sequence shown here is derived from an EMBL/GenBank/DDBJ whole genome shotgun (WGS) entry which is preliminary data.</text>
</comment>
<protein>
    <recommendedName>
        <fullName evidence="5">Lipoprotein</fullName>
    </recommendedName>
</protein>
<feature type="signal peptide" evidence="2">
    <location>
        <begin position="1"/>
        <end position="24"/>
    </location>
</feature>
<organism evidence="3 4">
    <name type="scientific">Micavibrio aeruginosavorus</name>
    <dbReference type="NCBI Taxonomy" id="349221"/>
    <lineage>
        <taxon>Bacteria</taxon>
        <taxon>Pseudomonadati</taxon>
        <taxon>Bdellovibrionota</taxon>
        <taxon>Bdellovibrionia</taxon>
        <taxon>Bdellovibrionales</taxon>
        <taxon>Pseudobdellovibrionaceae</taxon>
        <taxon>Micavibrio</taxon>
    </lineage>
</organism>
<reference evidence="3 4" key="1">
    <citation type="submission" date="2017-08" db="EMBL/GenBank/DDBJ databases">
        <title>Infants hospitalized years apart are colonized by the same room-sourced microbial strains.</title>
        <authorList>
            <person name="Brooks B."/>
            <person name="Olm M.R."/>
            <person name="Firek B.A."/>
            <person name="Baker R."/>
            <person name="Thomas B.C."/>
            <person name="Morowitz M.J."/>
            <person name="Banfield J.F."/>
        </authorList>
    </citation>
    <scope>NUCLEOTIDE SEQUENCE [LARGE SCALE GENOMIC DNA]</scope>
    <source>
        <strain evidence="3">S2_005_002_R2_29</strain>
    </source>
</reference>
<sequence length="210" mass="22986">MDPAMPVLKTKLPYLALTACAALAACSVPNSLPRGYVYHDQPYKSPNPPESSKFTAAQRSTMGPEQADQFRLALYSLVEKLTERAGMPPKPVYVLKPDPMTPFYANMDNDLRESLRHIGYRLSDTPEGAYVMAYTAVVAKKVKGAPADDATPNTHLALYVFDGVGENAKRLTQEEGDFYIRGAEELNVRFASFPGVLIPEPTGPGGNFQQ</sequence>
<evidence type="ECO:0000313" key="4">
    <source>
        <dbReference type="Proteomes" id="UP000249417"/>
    </source>
</evidence>
<feature type="compositionally biased region" description="Polar residues" evidence="1">
    <location>
        <begin position="50"/>
        <end position="60"/>
    </location>
</feature>
<feature type="chain" id="PRO_5016160377" description="Lipoprotein" evidence="2">
    <location>
        <begin position="25"/>
        <end position="210"/>
    </location>
</feature>
<accession>A0A2W5N7M5</accession>